<feature type="compositionally biased region" description="Polar residues" evidence="1">
    <location>
        <begin position="130"/>
        <end position="139"/>
    </location>
</feature>
<feature type="compositionally biased region" description="Polar residues" evidence="1">
    <location>
        <begin position="163"/>
        <end position="183"/>
    </location>
</feature>
<reference evidence="2" key="1">
    <citation type="thesis" date="2021" institute="BYU ScholarsArchive" country="Provo, UT, USA">
        <title>Applications of and Algorithms for Genome Assembly and Genomic Analyses with an Emphasis on Marine Teleosts.</title>
        <authorList>
            <person name="Pickett B.D."/>
        </authorList>
    </citation>
    <scope>NUCLEOTIDE SEQUENCE</scope>
    <source>
        <strain evidence="2">HI-2016</strain>
    </source>
</reference>
<feature type="region of interest" description="Disordered" evidence="1">
    <location>
        <begin position="130"/>
        <end position="183"/>
    </location>
</feature>
<evidence type="ECO:0000313" key="2">
    <source>
        <dbReference type="EMBL" id="KAG9355221.1"/>
    </source>
</evidence>
<sequence>MDISVVVMVRRVPGPLLWRSIRRRGIRSNGSRETLPAQAENRGEKLLTAPLSMLLSERERERTTVGGKVGGRRGRVGGGWGRRSFAVAVQGRLWRHRLAPDSPCHLGEQWGEGPAAGEESPPLTARSLRSLRSQENPCQNLPDPEAHTGKLRPPLHVPRTHAELSSSPPVSAARSQGPPSITVSVSILNSY</sequence>
<dbReference type="EMBL" id="JAFBMS010000001">
    <property type="protein sequence ID" value="KAG9355221.1"/>
    <property type="molecule type" value="Genomic_DNA"/>
</dbReference>
<organism evidence="2 3">
    <name type="scientific">Albula glossodonta</name>
    <name type="common">roundjaw bonefish</name>
    <dbReference type="NCBI Taxonomy" id="121402"/>
    <lineage>
        <taxon>Eukaryota</taxon>
        <taxon>Metazoa</taxon>
        <taxon>Chordata</taxon>
        <taxon>Craniata</taxon>
        <taxon>Vertebrata</taxon>
        <taxon>Euteleostomi</taxon>
        <taxon>Actinopterygii</taxon>
        <taxon>Neopterygii</taxon>
        <taxon>Teleostei</taxon>
        <taxon>Albuliformes</taxon>
        <taxon>Albulidae</taxon>
        <taxon>Albula</taxon>
    </lineage>
</organism>
<proteinExistence type="predicted"/>
<accession>A0A8T2PV74</accession>
<dbReference type="Proteomes" id="UP000824540">
    <property type="component" value="Unassembled WGS sequence"/>
</dbReference>
<evidence type="ECO:0000256" key="1">
    <source>
        <dbReference type="SAM" id="MobiDB-lite"/>
    </source>
</evidence>
<keyword evidence="3" id="KW-1185">Reference proteome</keyword>
<dbReference type="AlphaFoldDB" id="A0A8T2PV74"/>
<gene>
    <name evidence="2" type="ORF">JZ751_000059</name>
</gene>
<name>A0A8T2PV74_9TELE</name>
<protein>
    <submittedName>
        <fullName evidence="2">Uncharacterized protein</fullName>
    </submittedName>
</protein>
<comment type="caution">
    <text evidence="2">The sequence shown here is derived from an EMBL/GenBank/DDBJ whole genome shotgun (WGS) entry which is preliminary data.</text>
</comment>
<evidence type="ECO:0000313" key="3">
    <source>
        <dbReference type="Proteomes" id="UP000824540"/>
    </source>
</evidence>